<keyword evidence="6 7" id="KW-0482">Metalloprotease</keyword>
<evidence type="ECO:0000313" key="12">
    <source>
        <dbReference type="Proteomes" id="UP001501323"/>
    </source>
</evidence>
<dbReference type="InterPro" id="IPR024077">
    <property type="entry name" value="Neurolysin/TOP_dom2"/>
</dbReference>
<dbReference type="PANTHER" id="PTHR43660">
    <property type="entry name" value="DIPEPTIDYL CARBOXYPEPTIDASE"/>
    <property type="match status" value="1"/>
</dbReference>
<keyword evidence="3 7" id="KW-0479">Metal-binding</keyword>
<keyword evidence="9" id="KW-0732">Signal</keyword>
<sequence length="748" mass="82527">MKHPLTLALAAILSGAVVQPAVAHDPKAETSVSQTAEAQQANPFFSQSTLPLRYPHFDKIEDAHFAPAFDAGMARNLEEMEAIANNPAPPTFENTILAMEKSGEVLDRAASVFFNLVGTDTNDARKKLQADYSAKFAAHRDAIALNPKLYQRVKALYDKRTELGLDAQGVRLVERYHTNFVRAGANLSEKDKARLKEINGELAALGTQFSQNVLAEVNDSAVVVDTAAELDGLTDDQIAAAAEAAKSRGMEGKYVVTLLNTTGQPPLSQLTNRALRERIHKASVARGSRGNEWDNTGIVSKVLKLRAERAGMLGYPTHAAYVLEDETAKTPEAVNKMLEQLAPAAVANAKREAADLQAMIDAEQAAKGEPTFKLEAWDWAYYTEKVRQDKYDFDESQLKPYLELRNVLENGVFFAANQFYGISFKERTDLPKYHPDTWTYDVFDKDGSQLAIFIFDPYARDSKRGGAWMNSYVSQSELDGTKPVVANHQNITKPTAGKPTLLTWDEVTTMFHEFGHALHGIFSDVKYPYFSGTSVPRDFVEFPSQVNEMWADWPEILANYAKHHETGEPMPKSLLDKVLATSKFNQGFTTTEYLAAAILDQNYHQLPAGKIPEADGVMAFEAKSLAEDGIAYPPVPPRYRTPYFSHIMGGYSAGYYAYIWSEVLDANTVAWIKENGGLKRENGDRFRATLLSRGGSKDALALFKDFSGRDPDIQPLLVKRGLVSEVSDDSAPPSETDAPIEPTSPTGG</sequence>
<protein>
    <submittedName>
        <fullName evidence="11">M3 family metallopeptidase</fullName>
    </submittedName>
</protein>
<dbReference type="PANTHER" id="PTHR43660:SF1">
    <property type="entry name" value="DIPEPTIDYL CARBOXYPEPTIDASE"/>
    <property type="match status" value="1"/>
</dbReference>
<feature type="domain" description="Peptidase M3A/M3B catalytic" evidence="10">
    <location>
        <begin position="269"/>
        <end position="719"/>
    </location>
</feature>
<keyword evidence="12" id="KW-1185">Reference proteome</keyword>
<dbReference type="Gene3D" id="1.10.1370.40">
    <property type="match status" value="1"/>
</dbReference>
<accession>A0ABP9E2J8</accession>
<reference evidence="12" key="1">
    <citation type="journal article" date="2019" name="Int. J. Syst. Evol. Microbiol.">
        <title>The Global Catalogue of Microorganisms (GCM) 10K type strain sequencing project: providing services to taxonomists for standard genome sequencing and annotation.</title>
        <authorList>
            <consortium name="The Broad Institute Genomics Platform"/>
            <consortium name="The Broad Institute Genome Sequencing Center for Infectious Disease"/>
            <person name="Wu L."/>
            <person name="Ma J."/>
        </authorList>
    </citation>
    <scope>NUCLEOTIDE SEQUENCE [LARGE SCALE GENOMIC DNA]</scope>
    <source>
        <strain evidence="12">JCM 18392</strain>
    </source>
</reference>
<proteinExistence type="inferred from homology"/>
<dbReference type="SUPFAM" id="SSF55486">
    <property type="entry name" value="Metalloproteases ('zincins'), catalytic domain"/>
    <property type="match status" value="1"/>
</dbReference>
<comment type="cofactor">
    <cofactor evidence="7">
        <name>Zn(2+)</name>
        <dbReference type="ChEBI" id="CHEBI:29105"/>
    </cofactor>
    <text evidence="7">Binds 1 zinc ion.</text>
</comment>
<dbReference type="Pfam" id="PF01432">
    <property type="entry name" value="Peptidase_M3"/>
    <property type="match status" value="1"/>
</dbReference>
<dbReference type="Gene3D" id="3.40.390.10">
    <property type="entry name" value="Collagenase (Catalytic Domain)"/>
    <property type="match status" value="1"/>
</dbReference>
<keyword evidence="5 7" id="KW-0862">Zinc</keyword>
<organism evidence="11 12">
    <name type="scientific">Luteimonas vadosa</name>
    <dbReference type="NCBI Taxonomy" id="1165507"/>
    <lineage>
        <taxon>Bacteria</taxon>
        <taxon>Pseudomonadati</taxon>
        <taxon>Pseudomonadota</taxon>
        <taxon>Gammaproteobacteria</taxon>
        <taxon>Lysobacterales</taxon>
        <taxon>Lysobacteraceae</taxon>
        <taxon>Luteimonas</taxon>
    </lineage>
</organism>
<comment type="similarity">
    <text evidence="1 7">Belongs to the peptidase M3 family.</text>
</comment>
<evidence type="ECO:0000256" key="9">
    <source>
        <dbReference type="SAM" id="SignalP"/>
    </source>
</evidence>
<evidence type="ECO:0000256" key="8">
    <source>
        <dbReference type="SAM" id="MobiDB-lite"/>
    </source>
</evidence>
<evidence type="ECO:0000256" key="7">
    <source>
        <dbReference type="RuleBase" id="RU003435"/>
    </source>
</evidence>
<feature type="signal peptide" evidence="9">
    <location>
        <begin position="1"/>
        <end position="23"/>
    </location>
</feature>
<dbReference type="CDD" id="cd06456">
    <property type="entry name" value="M3A_DCP"/>
    <property type="match status" value="1"/>
</dbReference>
<comment type="caution">
    <text evidence="11">The sequence shown here is derived from an EMBL/GenBank/DDBJ whole genome shotgun (WGS) entry which is preliminary data.</text>
</comment>
<feature type="region of interest" description="Disordered" evidence="8">
    <location>
        <begin position="724"/>
        <end position="748"/>
    </location>
</feature>
<keyword evidence="4 7" id="KW-0378">Hydrolase</keyword>
<dbReference type="Proteomes" id="UP001501323">
    <property type="component" value="Unassembled WGS sequence"/>
</dbReference>
<dbReference type="EMBL" id="BAABJY010000002">
    <property type="protein sequence ID" value="GAA4867450.1"/>
    <property type="molecule type" value="Genomic_DNA"/>
</dbReference>
<evidence type="ECO:0000256" key="2">
    <source>
        <dbReference type="ARBA" id="ARBA00022670"/>
    </source>
</evidence>
<dbReference type="RefSeq" id="WP_345295316.1">
    <property type="nucleotide sequence ID" value="NZ_BAABJY010000002.1"/>
</dbReference>
<evidence type="ECO:0000259" key="10">
    <source>
        <dbReference type="Pfam" id="PF01432"/>
    </source>
</evidence>
<dbReference type="Gene3D" id="1.10.1370.10">
    <property type="entry name" value="Neurolysin, domain 3"/>
    <property type="match status" value="1"/>
</dbReference>
<gene>
    <name evidence="11" type="ORF">GCM10023332_19770</name>
</gene>
<dbReference type="InterPro" id="IPR024079">
    <property type="entry name" value="MetalloPept_cat_dom_sf"/>
</dbReference>
<feature type="chain" id="PRO_5046728354" evidence="9">
    <location>
        <begin position="24"/>
        <end position="748"/>
    </location>
</feature>
<evidence type="ECO:0000256" key="1">
    <source>
        <dbReference type="ARBA" id="ARBA00006040"/>
    </source>
</evidence>
<dbReference type="InterPro" id="IPR045090">
    <property type="entry name" value="Pept_M3A_M3B"/>
</dbReference>
<evidence type="ECO:0000256" key="5">
    <source>
        <dbReference type="ARBA" id="ARBA00022833"/>
    </source>
</evidence>
<evidence type="ECO:0000256" key="4">
    <source>
        <dbReference type="ARBA" id="ARBA00022801"/>
    </source>
</evidence>
<dbReference type="InterPro" id="IPR034005">
    <property type="entry name" value="M3A_DCP"/>
</dbReference>
<keyword evidence="2 7" id="KW-0645">Protease</keyword>
<name>A0ABP9E2J8_9GAMM</name>
<evidence type="ECO:0000256" key="6">
    <source>
        <dbReference type="ARBA" id="ARBA00023049"/>
    </source>
</evidence>
<dbReference type="InterPro" id="IPR001567">
    <property type="entry name" value="Pept_M3A_M3B_dom"/>
</dbReference>
<evidence type="ECO:0000313" key="11">
    <source>
        <dbReference type="EMBL" id="GAA4867450.1"/>
    </source>
</evidence>
<evidence type="ECO:0000256" key="3">
    <source>
        <dbReference type="ARBA" id="ARBA00022723"/>
    </source>
</evidence>